<dbReference type="GO" id="GO:0000287">
    <property type="term" value="F:magnesium ion binding"/>
    <property type="evidence" value="ECO:0007669"/>
    <property type="project" value="InterPro"/>
</dbReference>
<dbReference type="SUPFAM" id="SSF56214">
    <property type="entry name" value="4'-phosphopantetheinyl transferase"/>
    <property type="match status" value="1"/>
</dbReference>
<dbReference type="InterPro" id="IPR037143">
    <property type="entry name" value="4-PPantetheinyl_Trfase_dom_sf"/>
</dbReference>
<comment type="caution">
    <text evidence="1">The sequence shown here is derived from an EMBL/GenBank/DDBJ whole genome shotgun (WGS) entry which is preliminary data.</text>
</comment>
<accession>A0A6G4UER9</accession>
<keyword evidence="2" id="KW-1185">Reference proteome</keyword>
<evidence type="ECO:0000313" key="1">
    <source>
        <dbReference type="EMBL" id="NGN70396.1"/>
    </source>
</evidence>
<dbReference type="RefSeq" id="WP_165246123.1">
    <property type="nucleotide sequence ID" value="NZ_JAAKZV010000507.1"/>
</dbReference>
<dbReference type="EMBL" id="JAAKZV010000507">
    <property type="protein sequence ID" value="NGN70396.1"/>
    <property type="molecule type" value="Genomic_DNA"/>
</dbReference>
<reference evidence="1 2" key="1">
    <citation type="submission" date="2020-02" db="EMBL/GenBank/DDBJ databases">
        <title>Whole-genome analyses of novel actinobacteria.</title>
        <authorList>
            <person name="Sahin N."/>
        </authorList>
    </citation>
    <scope>NUCLEOTIDE SEQUENCE [LARGE SCALE GENOMIC DNA]</scope>
    <source>
        <strain evidence="1 2">A7024</strain>
    </source>
</reference>
<protein>
    <recommendedName>
        <fullName evidence="3">Phosphopantetheinyl transferase</fullName>
    </recommendedName>
</protein>
<dbReference type="AlphaFoldDB" id="A0A6G4UER9"/>
<name>A0A6G4UER9_9ACTN</name>
<proteinExistence type="predicted"/>
<sequence>MDPREVALRGLLPAWRRRDFDGGRAVVRAALERVLGVLPEGFALVRGEGGAPVPVVGGRRAPWAVSLSHRGEVTVAAVRRCGCPVGVDVEVADPGNEVLRGVLGRGDRVDEGLDATLLLAAKEAAYKACAGAWAGLCAYRVTPVAAGSGSASGSGSGSGELRIRPDRRAGVPRLLQAWTYRAGDFVVVVTGPGLARPELVACGRELLLRPAGR</sequence>
<evidence type="ECO:0008006" key="3">
    <source>
        <dbReference type="Google" id="ProtNLM"/>
    </source>
</evidence>
<dbReference type="GO" id="GO:0008897">
    <property type="term" value="F:holo-[acyl-carrier-protein] synthase activity"/>
    <property type="evidence" value="ECO:0007669"/>
    <property type="project" value="InterPro"/>
</dbReference>
<evidence type="ECO:0000313" key="2">
    <source>
        <dbReference type="Proteomes" id="UP000481583"/>
    </source>
</evidence>
<dbReference type="Gene3D" id="3.90.470.20">
    <property type="entry name" value="4'-phosphopantetheinyl transferase domain"/>
    <property type="match status" value="1"/>
</dbReference>
<dbReference type="Proteomes" id="UP000481583">
    <property type="component" value="Unassembled WGS sequence"/>
</dbReference>
<gene>
    <name evidence="1" type="ORF">G5C51_41765</name>
</gene>
<organism evidence="1 2">
    <name type="scientific">Streptomyces coryli</name>
    <dbReference type="NCBI Taxonomy" id="1128680"/>
    <lineage>
        <taxon>Bacteria</taxon>
        <taxon>Bacillati</taxon>
        <taxon>Actinomycetota</taxon>
        <taxon>Actinomycetes</taxon>
        <taxon>Kitasatosporales</taxon>
        <taxon>Streptomycetaceae</taxon>
        <taxon>Streptomyces</taxon>
    </lineage>
</organism>